<dbReference type="Proteomes" id="UP000013028">
    <property type="component" value="Unassembled WGS sequence"/>
</dbReference>
<dbReference type="EMBL" id="APPP01000014">
    <property type="protein sequence ID" value="ENV40597.1"/>
    <property type="molecule type" value="Genomic_DNA"/>
</dbReference>
<evidence type="ECO:0000313" key="2">
    <source>
        <dbReference type="Proteomes" id="UP000013028"/>
    </source>
</evidence>
<evidence type="ECO:0000313" key="1">
    <source>
        <dbReference type="EMBL" id="ENV40597.1"/>
    </source>
</evidence>
<dbReference type="AlphaFoldDB" id="A0AAV3ILX8"/>
<dbReference type="Gene3D" id="3.30.2000.20">
    <property type="match status" value="1"/>
</dbReference>
<evidence type="ECO:0008006" key="3">
    <source>
        <dbReference type="Google" id="ProtNLM"/>
    </source>
</evidence>
<name>A0AAV3ILX8_ACINO</name>
<reference evidence="1 2" key="1">
    <citation type="submission" date="2013-02" db="EMBL/GenBank/DDBJ databases">
        <title>The Genome Sequence of Acinetobacter nosocomialis NIPH 386.</title>
        <authorList>
            <consortium name="The Broad Institute Genome Sequencing Platform"/>
            <consortium name="The Broad Institute Genome Sequencing Center for Infectious Disease"/>
            <person name="Cerqueira G."/>
            <person name="Feldgarden M."/>
            <person name="Courvalin P."/>
            <person name="Perichon B."/>
            <person name="Grillot-Courvalin C."/>
            <person name="Clermont D."/>
            <person name="Rocha E."/>
            <person name="Yoon E.-J."/>
            <person name="Nemec A."/>
            <person name="Walker B."/>
            <person name="Young S.K."/>
            <person name="Zeng Q."/>
            <person name="Gargeya S."/>
            <person name="Fitzgerald M."/>
            <person name="Haas B."/>
            <person name="Abouelleil A."/>
            <person name="Alvarado L."/>
            <person name="Arachchi H.M."/>
            <person name="Berlin A.M."/>
            <person name="Chapman S.B."/>
            <person name="Dewar J."/>
            <person name="Goldberg J."/>
            <person name="Griggs A."/>
            <person name="Gujja S."/>
            <person name="Hansen M."/>
            <person name="Howarth C."/>
            <person name="Imamovic A."/>
            <person name="Larimer J."/>
            <person name="McCowan C."/>
            <person name="Murphy C."/>
            <person name="Neiman D."/>
            <person name="Pearson M."/>
            <person name="Priest M."/>
            <person name="Roberts A."/>
            <person name="Saif S."/>
            <person name="Shea T."/>
            <person name="Sisk P."/>
            <person name="Sykes S."/>
            <person name="Wortman J."/>
            <person name="Nusbaum C."/>
            <person name="Birren B."/>
        </authorList>
    </citation>
    <scope>NUCLEOTIDE SEQUENCE [LARGE SCALE GENOMIC DNA]</scope>
    <source>
        <strain evidence="1 2">NIPH 386</strain>
    </source>
</reference>
<protein>
    <recommendedName>
        <fullName evidence="3">DUF3168 domain-containing protein</fullName>
    </recommendedName>
</protein>
<dbReference type="RefSeq" id="WP_004834146.1">
    <property type="nucleotide sequence ID" value="NZ_KB849570.1"/>
</dbReference>
<proteinExistence type="predicted"/>
<sequence>MANNFDQARKFIIERMMAFPYLEQSRIQYPNAKLINVPTEGIWAAIYINWGGSIVAAIGDAPCVRRTGIVQIRLMCRPETHEVQITQMADQLLQHFEFYRKENLELLQGSIQPLGTSDFYEFMVTINFRVN</sequence>
<gene>
    <name evidence="1" type="ORF">F958_03631</name>
</gene>
<comment type="caution">
    <text evidence="1">The sequence shown here is derived from an EMBL/GenBank/DDBJ whole genome shotgun (WGS) entry which is preliminary data.</text>
</comment>
<organism evidence="1 2">
    <name type="scientific">Acinetobacter nosocomialis NIPH 386</name>
    <dbReference type="NCBI Taxonomy" id="1217985"/>
    <lineage>
        <taxon>Bacteria</taxon>
        <taxon>Pseudomonadati</taxon>
        <taxon>Pseudomonadota</taxon>
        <taxon>Gammaproteobacteria</taxon>
        <taxon>Moraxellales</taxon>
        <taxon>Moraxellaceae</taxon>
        <taxon>Acinetobacter</taxon>
        <taxon>Acinetobacter calcoaceticus/baumannii complex</taxon>
    </lineage>
</organism>
<accession>A0AAV3ILX8</accession>